<evidence type="ECO:0000259" key="13">
    <source>
        <dbReference type="PROSITE" id="PS50934"/>
    </source>
</evidence>
<feature type="region of interest" description="Disordered" evidence="10">
    <location>
        <begin position="320"/>
        <end position="348"/>
    </location>
</feature>
<feature type="domain" description="SWIRM" evidence="13">
    <location>
        <begin position="350"/>
        <end position="435"/>
    </location>
</feature>
<keyword evidence="7 8" id="KW-0539">Nucleus</keyword>
<dbReference type="SUPFAM" id="SSF46689">
    <property type="entry name" value="Homeodomain-like"/>
    <property type="match status" value="2"/>
</dbReference>
<dbReference type="InterPro" id="IPR001005">
    <property type="entry name" value="SANT/Myb"/>
</dbReference>
<dbReference type="PANTHER" id="PTHR12374">
    <property type="entry name" value="TRANSCRIPTIONAL ADAPTOR 2 ADA2 -RELATED"/>
    <property type="match status" value="1"/>
</dbReference>
<dbReference type="GO" id="GO:0006357">
    <property type="term" value="P:regulation of transcription by RNA polymerase II"/>
    <property type="evidence" value="ECO:0007669"/>
    <property type="project" value="InterPro"/>
</dbReference>
<dbReference type="CDD" id="cd00167">
    <property type="entry name" value="SANT"/>
    <property type="match status" value="1"/>
</dbReference>
<dbReference type="InterPro" id="IPR055141">
    <property type="entry name" value="TADA2A_B-like_dom"/>
</dbReference>
<dbReference type="InterPro" id="IPR017884">
    <property type="entry name" value="SANT_dom"/>
</dbReference>
<reference evidence="16" key="1">
    <citation type="journal article" date="2013" name="Genome Announc.">
        <title>Genome sequence of the food spoilage yeast Zygosaccharomyces bailii CLIB 213(T).</title>
        <authorList>
            <person name="Galeote V."/>
            <person name="Bigey F."/>
            <person name="Devillers H."/>
            <person name="Neuveglise C."/>
            <person name="Dequin S."/>
        </authorList>
    </citation>
    <scope>NUCLEOTIDE SEQUENCE [LARGE SCALE GENOMIC DNA]</scope>
    <source>
        <strain evidence="16">CLIB 213 / ATCC 58445 / CBS 680 / CCRC 21525 / NBRC 1098 / NCYC 1416 / NRRL Y-2227</strain>
    </source>
</reference>
<dbReference type="PANTHER" id="PTHR12374:SF20">
    <property type="entry name" value="TRANSCRIPTIONAL ADAPTER 2-ALPHA"/>
    <property type="match status" value="1"/>
</dbReference>
<dbReference type="AlphaFoldDB" id="A0A8J2X0J7"/>
<dbReference type="InterPro" id="IPR041983">
    <property type="entry name" value="ADA2-like_ZZ"/>
</dbReference>
<dbReference type="PROSITE" id="PS50135">
    <property type="entry name" value="ZF_ZZ_2"/>
    <property type="match status" value="1"/>
</dbReference>
<dbReference type="Gene3D" id="1.10.10.60">
    <property type="entry name" value="Homeodomain-like"/>
    <property type="match status" value="1"/>
</dbReference>
<dbReference type="PROSITE" id="PS50934">
    <property type="entry name" value="SWIRM"/>
    <property type="match status" value="1"/>
</dbReference>
<dbReference type="SUPFAM" id="SSF57850">
    <property type="entry name" value="RING/U-box"/>
    <property type="match status" value="1"/>
</dbReference>
<evidence type="ECO:0000313" key="15">
    <source>
        <dbReference type="EMBL" id="CDF89839.1"/>
    </source>
</evidence>
<dbReference type="GO" id="GO:0003713">
    <property type="term" value="F:transcription coactivator activity"/>
    <property type="evidence" value="ECO:0007669"/>
    <property type="project" value="InterPro"/>
</dbReference>
<dbReference type="Pfam" id="PF00569">
    <property type="entry name" value="ZZ"/>
    <property type="match status" value="1"/>
</dbReference>
<keyword evidence="6 8" id="KW-0804">Transcription</keyword>
<feature type="domain" description="Myb-like" evidence="11">
    <location>
        <begin position="65"/>
        <end position="108"/>
    </location>
</feature>
<evidence type="ECO:0000259" key="14">
    <source>
        <dbReference type="PROSITE" id="PS51293"/>
    </source>
</evidence>
<evidence type="ECO:0000256" key="5">
    <source>
        <dbReference type="ARBA" id="ARBA00023015"/>
    </source>
</evidence>
<keyword evidence="5 8" id="KW-0805">Transcription regulation</keyword>
<evidence type="ECO:0000256" key="6">
    <source>
        <dbReference type="ARBA" id="ARBA00023163"/>
    </source>
</evidence>
<dbReference type="GO" id="GO:0008270">
    <property type="term" value="F:zinc ion binding"/>
    <property type="evidence" value="ECO:0007669"/>
    <property type="project" value="UniProtKB-KW"/>
</dbReference>
<dbReference type="Gene3D" id="3.30.60.90">
    <property type="match status" value="1"/>
</dbReference>
<dbReference type="Proteomes" id="UP000019375">
    <property type="component" value="Unassembled WGS sequence"/>
</dbReference>
<proteinExistence type="predicted"/>
<dbReference type="InterPro" id="IPR036388">
    <property type="entry name" value="WH-like_DNA-bd_sf"/>
</dbReference>
<dbReference type="SMART" id="SM00291">
    <property type="entry name" value="ZnF_ZZ"/>
    <property type="match status" value="1"/>
</dbReference>
<dbReference type="GO" id="GO:0070461">
    <property type="term" value="C:SAGA-type complex"/>
    <property type="evidence" value="ECO:0007669"/>
    <property type="project" value="TreeGrafter"/>
</dbReference>
<dbReference type="PROSITE" id="PS01357">
    <property type="entry name" value="ZF_ZZ_1"/>
    <property type="match status" value="1"/>
</dbReference>
<dbReference type="PIRSF" id="PIRSF025024">
    <property type="entry name" value="Transcriptional_adaptor_2"/>
    <property type="match status" value="1"/>
</dbReference>
<accession>A0A8J2X0J7</accession>
<dbReference type="SMART" id="SM00717">
    <property type="entry name" value="SANT"/>
    <property type="match status" value="1"/>
</dbReference>
<protein>
    <recommendedName>
        <fullName evidence="8">Transcriptional adapter 2</fullName>
    </recommendedName>
</protein>
<dbReference type="FunFam" id="3.30.60.90:FF:000008">
    <property type="entry name" value="Transcriptional adapter 2"/>
    <property type="match status" value="1"/>
</dbReference>
<evidence type="ECO:0000256" key="10">
    <source>
        <dbReference type="SAM" id="MobiDB-lite"/>
    </source>
</evidence>
<evidence type="ECO:0000313" key="16">
    <source>
        <dbReference type="Proteomes" id="UP000019375"/>
    </source>
</evidence>
<evidence type="ECO:0000256" key="2">
    <source>
        <dbReference type="ARBA" id="ARBA00022723"/>
    </source>
</evidence>
<feature type="domain" description="ZZ-type" evidence="12">
    <location>
        <begin position="2"/>
        <end position="58"/>
    </location>
</feature>
<evidence type="ECO:0000256" key="9">
    <source>
        <dbReference type="PROSITE-ProRule" id="PRU00228"/>
    </source>
</evidence>
<evidence type="ECO:0000256" key="4">
    <source>
        <dbReference type="ARBA" id="ARBA00022833"/>
    </source>
</evidence>
<keyword evidence="3 9" id="KW-0863">Zinc-finger</keyword>
<evidence type="ECO:0000256" key="3">
    <source>
        <dbReference type="ARBA" id="ARBA00022771"/>
    </source>
</evidence>
<dbReference type="Pfam" id="PF04433">
    <property type="entry name" value="SWIRM"/>
    <property type="match status" value="1"/>
</dbReference>
<dbReference type="GO" id="GO:0003682">
    <property type="term" value="F:chromatin binding"/>
    <property type="evidence" value="ECO:0007669"/>
    <property type="project" value="TreeGrafter"/>
</dbReference>
<dbReference type="InterPro" id="IPR043145">
    <property type="entry name" value="Znf_ZZ_sf"/>
</dbReference>
<evidence type="ECO:0000256" key="8">
    <source>
        <dbReference type="PIRNR" id="PIRNR025024"/>
    </source>
</evidence>
<keyword evidence="2" id="KW-0479">Metal-binding</keyword>
<dbReference type="FunFam" id="1.10.10.10:FF:000087">
    <property type="entry name" value="Transcriptional adapter 2"/>
    <property type="match status" value="1"/>
</dbReference>
<keyword evidence="4" id="KW-0862">Zinc</keyword>
<dbReference type="GO" id="GO:0005634">
    <property type="term" value="C:nucleus"/>
    <property type="evidence" value="ECO:0007669"/>
    <property type="project" value="UniProtKB-SubCell"/>
</dbReference>
<dbReference type="Pfam" id="PF00249">
    <property type="entry name" value="Myb_DNA-binding"/>
    <property type="match status" value="1"/>
</dbReference>
<dbReference type="PROSITE" id="PS50090">
    <property type="entry name" value="MYB_LIKE"/>
    <property type="match status" value="1"/>
</dbReference>
<dbReference type="PROSITE" id="PS51293">
    <property type="entry name" value="SANT"/>
    <property type="match status" value="1"/>
</dbReference>
<dbReference type="InterPro" id="IPR016827">
    <property type="entry name" value="Ada2/TADA2"/>
</dbReference>
<sequence length="435" mass="50878">MSNKFHCDVCSADCTNRVRISCAECPEYDLCVHCFSQGLYNGNHRPYHDYRIIETNSYPILCEDWGADEELALIKGGQSYGLGNWQDISDHIGSREKEEVAEHYLKYYIYSTYYPIPDITKNIKVPQEEFLDQRKKRIERFREKSLQPLGKPMASVPSCHEVQGFMPGRLEFEMEFENDAEGPVKDMVFEPDDQTLEIELKLTILDIYNSRLTTRAEKKRLLFDNNLMDYRRLQSIDKKRTKEAKELYNKIKAYAKIMTAQDFEEFSKDILEELRCRSRIAQLQEWRSNGLTTIEAGQKYERDKQLRLAALERFGTSNYMSSGMNSNGRHRTSSAHRTSADYSQNYSEAAGRKKNMTISDIQHGSDFNLLSPGEQQLCIQLKILPKPYLAIKDLMFRELLRSDGYFKKKNCRDLLDIEPIKANKIYDFFQSQNWV</sequence>
<gene>
    <name evidence="15" type="ORF">BN860_02938g</name>
</gene>
<evidence type="ECO:0000256" key="1">
    <source>
        <dbReference type="ARBA" id="ARBA00004123"/>
    </source>
</evidence>
<dbReference type="InterPro" id="IPR007526">
    <property type="entry name" value="SWIRM"/>
</dbReference>
<dbReference type="OrthoDB" id="270417at2759"/>
<evidence type="ECO:0000259" key="12">
    <source>
        <dbReference type="PROSITE" id="PS50135"/>
    </source>
</evidence>
<organism evidence="15 16">
    <name type="scientific">Zygosaccharomyces bailii (strain CLIB 213 / ATCC 58445 / CBS 680 / BCRC 21525 / NBRC 1098 / NCYC 1416 / NRRL Y-2227)</name>
    <dbReference type="NCBI Taxonomy" id="1333698"/>
    <lineage>
        <taxon>Eukaryota</taxon>
        <taxon>Fungi</taxon>
        <taxon>Dikarya</taxon>
        <taxon>Ascomycota</taxon>
        <taxon>Saccharomycotina</taxon>
        <taxon>Saccharomycetes</taxon>
        <taxon>Saccharomycetales</taxon>
        <taxon>Saccharomycetaceae</taxon>
        <taxon>Zygosaccharomyces</taxon>
    </lineage>
</organism>
<keyword evidence="16" id="KW-1185">Reference proteome</keyword>
<name>A0A8J2X0J7_ZYGB2</name>
<dbReference type="InterPro" id="IPR000433">
    <property type="entry name" value="Znf_ZZ"/>
</dbReference>
<dbReference type="Gene3D" id="1.10.10.10">
    <property type="entry name" value="Winged helix-like DNA-binding domain superfamily/Winged helix DNA-binding domain"/>
    <property type="match status" value="1"/>
</dbReference>
<feature type="compositionally biased region" description="Polar residues" evidence="10">
    <location>
        <begin position="335"/>
        <end position="347"/>
    </location>
</feature>
<dbReference type="Pfam" id="PF22941">
    <property type="entry name" value="TADA2A-like_3rd"/>
    <property type="match status" value="1"/>
</dbReference>
<evidence type="ECO:0000256" key="7">
    <source>
        <dbReference type="ARBA" id="ARBA00023242"/>
    </source>
</evidence>
<dbReference type="GO" id="GO:0006338">
    <property type="term" value="P:chromatin remodeling"/>
    <property type="evidence" value="ECO:0007669"/>
    <property type="project" value="TreeGrafter"/>
</dbReference>
<dbReference type="InterPro" id="IPR009057">
    <property type="entry name" value="Homeodomain-like_sf"/>
</dbReference>
<dbReference type="CDD" id="cd02335">
    <property type="entry name" value="ZZ_ADA2"/>
    <property type="match status" value="1"/>
</dbReference>
<feature type="domain" description="SANT" evidence="14">
    <location>
        <begin position="60"/>
        <end position="112"/>
    </location>
</feature>
<dbReference type="EMBL" id="HG316458">
    <property type="protein sequence ID" value="CDF89839.1"/>
    <property type="molecule type" value="Genomic_DNA"/>
</dbReference>
<evidence type="ECO:0000259" key="11">
    <source>
        <dbReference type="PROSITE" id="PS50090"/>
    </source>
</evidence>
<comment type="subcellular location">
    <subcellularLocation>
        <location evidence="1 8">Nucleus</location>
    </subcellularLocation>
</comment>